<keyword evidence="2" id="KW-1185">Reference proteome</keyword>
<evidence type="ECO:0000313" key="1">
    <source>
        <dbReference type="EMBL" id="KAK3251975.1"/>
    </source>
</evidence>
<accession>A0AAE0CD88</accession>
<evidence type="ECO:0000313" key="2">
    <source>
        <dbReference type="Proteomes" id="UP001190700"/>
    </source>
</evidence>
<proteinExistence type="predicted"/>
<dbReference type="AlphaFoldDB" id="A0AAE0CD88"/>
<comment type="caution">
    <text evidence="1">The sequence shown here is derived from an EMBL/GenBank/DDBJ whole genome shotgun (WGS) entry which is preliminary data.</text>
</comment>
<name>A0AAE0CD88_9CHLO</name>
<organism evidence="1 2">
    <name type="scientific">Cymbomonas tetramitiformis</name>
    <dbReference type="NCBI Taxonomy" id="36881"/>
    <lineage>
        <taxon>Eukaryota</taxon>
        <taxon>Viridiplantae</taxon>
        <taxon>Chlorophyta</taxon>
        <taxon>Pyramimonadophyceae</taxon>
        <taxon>Pyramimonadales</taxon>
        <taxon>Pyramimonadaceae</taxon>
        <taxon>Cymbomonas</taxon>
    </lineage>
</organism>
<gene>
    <name evidence="1" type="ORF">CYMTET_38710</name>
</gene>
<protein>
    <submittedName>
        <fullName evidence="1">Uncharacterized protein</fullName>
    </submittedName>
</protein>
<dbReference type="Proteomes" id="UP001190700">
    <property type="component" value="Unassembled WGS sequence"/>
</dbReference>
<sequence>MEFDKFNNSPVVDVLDVHLINSHSREQAPGSSEFEKCVFRPAEVDRYYAREHLQIVPLTATEFKRHFMTTATPPADVKDKSKAQFPGCRVDPAALLRAKPETSFKMRDPPRPDAIVRPIWFKDMQSHGGHTTYYYPCHAVDRHIVRLQRVYKVGSELWYFRMFVMNKPIPIVTDATACDPLRPILEMTLDKTFQSVARLLHLAPHEQEAEIAMTEAVTTHTAPASLFSLFVVLTMWGYPTDERILNAPEHQPIRDAMCVEFSGTSDEKRQKSLKELKKHFAANGGAFGVRRV</sequence>
<reference evidence="1 2" key="1">
    <citation type="journal article" date="2015" name="Genome Biol. Evol.">
        <title>Comparative Genomics of a Bacterivorous Green Alga Reveals Evolutionary Causalities and Consequences of Phago-Mixotrophic Mode of Nutrition.</title>
        <authorList>
            <person name="Burns J.A."/>
            <person name="Paasch A."/>
            <person name="Narechania A."/>
            <person name="Kim E."/>
        </authorList>
    </citation>
    <scope>NUCLEOTIDE SEQUENCE [LARGE SCALE GENOMIC DNA]</scope>
    <source>
        <strain evidence="1 2">PLY_AMNH</strain>
    </source>
</reference>
<dbReference type="EMBL" id="LGRX02025708">
    <property type="protein sequence ID" value="KAK3251975.1"/>
    <property type="molecule type" value="Genomic_DNA"/>
</dbReference>